<organism evidence="4 5">
    <name type="scientific">Plasticicumulans acidivorans</name>
    <dbReference type="NCBI Taxonomy" id="886464"/>
    <lineage>
        <taxon>Bacteria</taxon>
        <taxon>Pseudomonadati</taxon>
        <taxon>Pseudomonadota</taxon>
        <taxon>Gammaproteobacteria</taxon>
        <taxon>Candidatus Competibacteraceae</taxon>
        <taxon>Plasticicumulans</taxon>
    </lineage>
</organism>
<dbReference type="PROSITE" id="PS51123">
    <property type="entry name" value="OMPA_2"/>
    <property type="match status" value="1"/>
</dbReference>
<dbReference type="PANTHER" id="PTHR30329">
    <property type="entry name" value="STATOR ELEMENT OF FLAGELLAR MOTOR COMPLEX"/>
    <property type="match status" value="1"/>
</dbReference>
<dbReference type="InterPro" id="IPR050330">
    <property type="entry name" value="Bact_OuterMem_StrucFunc"/>
</dbReference>
<reference evidence="4 5" key="1">
    <citation type="submission" date="2018-05" db="EMBL/GenBank/DDBJ databases">
        <title>Genomic Encyclopedia of Type Strains, Phase IV (KMG-IV): sequencing the most valuable type-strain genomes for metagenomic binning, comparative biology and taxonomic classification.</title>
        <authorList>
            <person name="Goeker M."/>
        </authorList>
    </citation>
    <scope>NUCLEOTIDE SEQUENCE [LARGE SCALE GENOMIC DNA]</scope>
    <source>
        <strain evidence="4 5">DSM 23606</strain>
    </source>
</reference>
<dbReference type="InterPro" id="IPR036737">
    <property type="entry name" value="OmpA-like_sf"/>
</dbReference>
<gene>
    <name evidence="4" type="ORF">C7443_106205</name>
</gene>
<keyword evidence="1" id="KW-0472">Membrane</keyword>
<evidence type="ECO:0000313" key="4">
    <source>
        <dbReference type="EMBL" id="PWV61191.1"/>
    </source>
</evidence>
<dbReference type="InterPro" id="IPR025295">
    <property type="entry name" value="eCIS_core_dom"/>
</dbReference>
<dbReference type="GO" id="GO:0016020">
    <property type="term" value="C:membrane"/>
    <property type="evidence" value="ECO:0007669"/>
    <property type="project" value="UniProtKB-UniRule"/>
</dbReference>
<dbReference type="Gene3D" id="3.30.1330.60">
    <property type="entry name" value="OmpA-like domain"/>
    <property type="match status" value="1"/>
</dbReference>
<protein>
    <submittedName>
        <fullName evidence="4">OmpA family protein</fullName>
    </submittedName>
</protein>
<proteinExistence type="predicted"/>
<dbReference type="RefSeq" id="WP_170123601.1">
    <property type="nucleotide sequence ID" value="NZ_QGTJ01000006.1"/>
</dbReference>
<keyword evidence="5" id="KW-1185">Reference proteome</keyword>
<dbReference type="EMBL" id="QGTJ01000006">
    <property type="protein sequence ID" value="PWV61191.1"/>
    <property type="molecule type" value="Genomic_DNA"/>
</dbReference>
<dbReference type="Pfam" id="PF00691">
    <property type="entry name" value="OmpA"/>
    <property type="match status" value="1"/>
</dbReference>
<dbReference type="InterPro" id="IPR006665">
    <property type="entry name" value="OmpA-like"/>
</dbReference>
<feature type="region of interest" description="Disordered" evidence="2">
    <location>
        <begin position="1"/>
        <end position="36"/>
    </location>
</feature>
<name>A0A317MVN4_9GAMM</name>
<dbReference type="AlphaFoldDB" id="A0A317MVN4"/>
<feature type="domain" description="OmpA-like" evidence="3">
    <location>
        <begin position="368"/>
        <end position="484"/>
    </location>
</feature>
<sequence length="491" mass="50360">MFTISRARTPREASRAGTRRPAQPPPAPAAALRRAPGCACGGSCPRCRAAQQTARAEPVALEREADALAARSLAAGALPAVSASPPPDGGRPLPAALAARFGRDFGAPLGAVRLHAGPRAAASAAALGARAWTAGRDIVFAAGEYRPHSADGARLLAHELVHTLQQGAARPPGISAGRPGVQRKIAVHDAKGAPAAAPAGTTNESIINGYVQTLCPDFAATGGKIGPSSASFCAKGLAASKQPQSCGCFCEMHAATDTWEITLDDNDWPHTDEAAKVVTVHSPFSGVQFGSWAKGPPAHRIDTPNWLVLGHELCGHALLMQRGTHPSGPAPSHGGRPSHDPTVAIENAIAAEHGTAAGELRGSFADPHHGESLARVSVAEFPTGSSAVSALPAAQQAQLDIAEHFINSAPVKMDVIGHSDQQGAASAQNAVARARARAVRNELVSRGVDAARFTVVKGDGASQCTLPGDAPGCRKVDIFMYVFEGASETHT</sequence>
<dbReference type="Pfam" id="PF13699">
    <property type="entry name" value="eCIS_core"/>
    <property type="match status" value="1"/>
</dbReference>
<dbReference type="SUPFAM" id="SSF103088">
    <property type="entry name" value="OmpA-like"/>
    <property type="match status" value="1"/>
</dbReference>
<evidence type="ECO:0000313" key="5">
    <source>
        <dbReference type="Proteomes" id="UP000246569"/>
    </source>
</evidence>
<accession>A0A317MVN4</accession>
<evidence type="ECO:0000256" key="1">
    <source>
        <dbReference type="PROSITE-ProRule" id="PRU00473"/>
    </source>
</evidence>
<dbReference type="PANTHER" id="PTHR30329:SF21">
    <property type="entry name" value="LIPOPROTEIN YIAD-RELATED"/>
    <property type="match status" value="1"/>
</dbReference>
<dbReference type="Proteomes" id="UP000246569">
    <property type="component" value="Unassembled WGS sequence"/>
</dbReference>
<evidence type="ECO:0000259" key="3">
    <source>
        <dbReference type="PROSITE" id="PS51123"/>
    </source>
</evidence>
<comment type="caution">
    <text evidence="4">The sequence shown here is derived from an EMBL/GenBank/DDBJ whole genome shotgun (WGS) entry which is preliminary data.</text>
</comment>
<evidence type="ECO:0000256" key="2">
    <source>
        <dbReference type="SAM" id="MobiDB-lite"/>
    </source>
</evidence>